<dbReference type="GO" id="GO:0005524">
    <property type="term" value="F:ATP binding"/>
    <property type="evidence" value="ECO:0007669"/>
    <property type="project" value="InterPro"/>
</dbReference>
<protein>
    <submittedName>
        <fullName evidence="4">ATPase family AAA domain-containing protein 5b</fullName>
    </submittedName>
</protein>
<evidence type="ECO:0000313" key="4">
    <source>
        <dbReference type="RefSeq" id="XP_028285141.1"/>
    </source>
</evidence>
<name>A0A6P7KCJ3_9TELE</name>
<dbReference type="AlphaFoldDB" id="A0A6P7KCJ3"/>
<organism evidence="3 4">
    <name type="scientific">Parambassis ranga</name>
    <name type="common">Indian glassy fish</name>
    <dbReference type="NCBI Taxonomy" id="210632"/>
    <lineage>
        <taxon>Eukaryota</taxon>
        <taxon>Metazoa</taxon>
        <taxon>Chordata</taxon>
        <taxon>Craniata</taxon>
        <taxon>Vertebrata</taxon>
        <taxon>Euteleostomi</taxon>
        <taxon>Actinopterygii</taxon>
        <taxon>Neopterygii</taxon>
        <taxon>Teleostei</taxon>
        <taxon>Neoteleostei</taxon>
        <taxon>Acanthomorphata</taxon>
        <taxon>Ovalentaria</taxon>
        <taxon>Ambassidae</taxon>
        <taxon>Parambassis</taxon>
    </lineage>
</organism>
<dbReference type="InParanoid" id="A0A6P7KCJ3"/>
<dbReference type="OrthoDB" id="9996895at2759"/>
<dbReference type="PANTHER" id="PTHR23389">
    <property type="entry name" value="CHROMOSOME TRANSMISSION FIDELITY FACTOR 18"/>
    <property type="match status" value="1"/>
</dbReference>
<dbReference type="SMART" id="SM00382">
    <property type="entry name" value="AAA"/>
    <property type="match status" value="1"/>
</dbReference>
<evidence type="ECO:0000259" key="2">
    <source>
        <dbReference type="SMART" id="SM00382"/>
    </source>
</evidence>
<dbReference type="InterPro" id="IPR027417">
    <property type="entry name" value="P-loop_NTPase"/>
</dbReference>
<dbReference type="Gene3D" id="3.40.50.300">
    <property type="entry name" value="P-loop containing nucleotide triphosphate hydrolases"/>
    <property type="match status" value="1"/>
</dbReference>
<dbReference type="GO" id="GO:0003677">
    <property type="term" value="F:DNA binding"/>
    <property type="evidence" value="ECO:0007669"/>
    <property type="project" value="TreeGrafter"/>
</dbReference>
<feature type="compositionally biased region" description="Basic and acidic residues" evidence="1">
    <location>
        <begin position="48"/>
        <end position="59"/>
    </location>
</feature>
<dbReference type="InterPro" id="IPR003959">
    <property type="entry name" value="ATPase_AAA_core"/>
</dbReference>
<dbReference type="InterPro" id="IPR003593">
    <property type="entry name" value="AAA+_ATPase"/>
</dbReference>
<feature type="domain" description="AAA+ ATPase" evidence="2">
    <location>
        <begin position="321"/>
        <end position="546"/>
    </location>
</feature>
<feature type="region of interest" description="Disordered" evidence="1">
    <location>
        <begin position="409"/>
        <end position="434"/>
    </location>
</feature>
<dbReference type="Pfam" id="PF00004">
    <property type="entry name" value="AAA"/>
    <property type="match status" value="1"/>
</dbReference>
<feature type="region of interest" description="Disordered" evidence="1">
    <location>
        <begin position="29"/>
        <end position="59"/>
    </location>
</feature>
<accession>A0A6P7KCJ3</accession>
<feature type="region of interest" description="Disordered" evidence="1">
    <location>
        <begin position="290"/>
        <end position="315"/>
    </location>
</feature>
<evidence type="ECO:0000256" key="1">
    <source>
        <dbReference type="SAM" id="MobiDB-lite"/>
    </source>
</evidence>
<dbReference type="GO" id="GO:0016887">
    <property type="term" value="F:ATP hydrolysis activity"/>
    <property type="evidence" value="ECO:0007669"/>
    <property type="project" value="InterPro"/>
</dbReference>
<proteinExistence type="predicted"/>
<keyword evidence="3" id="KW-1185">Reference proteome</keyword>
<dbReference type="CTD" id="321619"/>
<gene>
    <name evidence="4" type="primary">atad5b</name>
</gene>
<reference evidence="4" key="1">
    <citation type="submission" date="2025-08" db="UniProtKB">
        <authorList>
            <consortium name="RefSeq"/>
        </authorList>
    </citation>
    <scope>IDENTIFICATION</scope>
</reference>
<dbReference type="Proteomes" id="UP000515145">
    <property type="component" value="Chromosome 1"/>
</dbReference>
<dbReference type="SUPFAM" id="SSF52540">
    <property type="entry name" value="P-loop containing nucleoside triphosphate hydrolases"/>
    <property type="match status" value="1"/>
</dbReference>
<sequence length="971" mass="107757">MPNKLKRSTRVKDASCQRKGRAPFVWIVLSDDEASPGDSNEKYGSNAAERDRQTQPVKEERKVQCAKIAPVFLQAAQPRKCKRSSDGDEPVVKLSFLGDDVKEDQLPASSLHSCLQEIQKCNPTFPVPAVFSCLQRKASDVLQQFESTAESSTQNHFKEKRKRGDELPQRMCKRLRYSVTTEGVAGFTSAQDVQEMSVISAKKQPRCSKLSRTHRLRQQSLMNNCELSPERESVKNSERVSFCEDTLWTDKYSPQLSSEVIGNPASVNKLHSWLKTWKIRAVCDERRQVEEQQQEENSNGSWDCGDFQGEAGSEDGGGEPLCNTVLITGPSGVGKSAAVYACAQELGFKVFEVNCSSQRSGRHVLSQLKEATQSHLVETSGKESLKPAYFNNYSTNSCMKSESLPGKAVLPKSVSSTSKMRAARTSGRSGRKGKAKPATVTLAHFFKAKAKADLFHFGGLPLSVTPGSQQGGDTTAGSDQTALKDKKTATSLILFEEVDVIFKDDVGFLAAVKAFMSTTKRPVILTTNDPFFKERFDCSLEEIVFKEPSAVNACSYLQLVCLAEKVRLDSDDIRRLVKLHYGDIRRSLLQLQLWVHGSGRKTSQGGALSRNPVCAAGCSADMLGLHTLTPNHVLNILKRQSWSERDMNELLNLLSESWRRGVPLLYSNLGLLLSKEAKGDPVRNLDQVTDPGLQSESCNPHTHQLNQNNPRVLNKKSIKNISRLSRRKCNTTVDSTSSTSSTCAKAAGASEKTKHTADKVVTDCLAVLADFFDLMSFVDATLPPKSSLVSGSCTSEAFMWTGAALKDGLLDEMSEEEGKSWRQEAVFDIQAAVEGLGCHRCWWRVSEVWTKAQNSRKEQEEESWTRLLDRLGLTASPERRSLHFTFPPLCAPSVSQRRYKLSRAVLSSKPFSLLGNRQAVSVDYMPVLRSICRSHEAQQQDKESVRCLTHFHRVHLGLSKSMLQLLAEDFT</sequence>
<evidence type="ECO:0000313" key="3">
    <source>
        <dbReference type="Proteomes" id="UP000515145"/>
    </source>
</evidence>
<dbReference type="PANTHER" id="PTHR23389:SF21">
    <property type="entry name" value="ATPASE FAMILY AAA DOMAIN-CONTAINING PROTEIN 5"/>
    <property type="match status" value="1"/>
</dbReference>
<dbReference type="GO" id="GO:0061860">
    <property type="term" value="F:DNA clamp unloader activity"/>
    <property type="evidence" value="ECO:0007669"/>
    <property type="project" value="TreeGrafter"/>
</dbReference>
<dbReference type="GeneID" id="114450878"/>
<dbReference type="GO" id="GO:0005634">
    <property type="term" value="C:nucleus"/>
    <property type="evidence" value="ECO:0007669"/>
    <property type="project" value="TreeGrafter"/>
</dbReference>
<dbReference type="RefSeq" id="XP_028285141.1">
    <property type="nucleotide sequence ID" value="XM_028429340.1"/>
</dbReference>